<feature type="domain" description="Alpha/beta hydrolase fold-3" evidence="3">
    <location>
        <begin position="262"/>
        <end position="311"/>
    </location>
</feature>
<dbReference type="Gene3D" id="3.40.50.1820">
    <property type="entry name" value="alpha/beta hydrolase"/>
    <property type="match status" value="3"/>
</dbReference>
<evidence type="ECO:0000259" key="3">
    <source>
        <dbReference type="Pfam" id="PF07859"/>
    </source>
</evidence>
<sequence>MIRCTRLCVRQVLRILRRSEGKSFAGSEVKTTRCKKVLFFVAEKDFRKKGDELLRGFEEERVKGGVELMETKREGHCIEAISTTSMSEKAVALVNKLVDFLKQEQVREAFLSLTGMALVDPYFGNGEPDGLWTYLCPKSNGIDDSRFNPAAHPRMLSKLNCSKILVCTASKDFLRDRAWTYYETLKKSGWEGELGIKEIEGEGHVFHLLNQTSEKAKVCVLPSNNPNTGVQSKDVVVSPENNVSARLYLPQITENNQKFPLLVYIHGGAFAVESAFSTSYDNYLHSLVAEANLVVVSVDYRLAPEHPLPPATVGANIAHDMMVRASAEENPLGDAVKIVGMIIHGLYAYDEDIAEANDVQVYKDGRVERHRKHDFAPPSIIQPQLPPLVAAETSVLVALPSDSAGANIAHNMMMRASVDEDKLGDGLRLVGMALIHPYFLGNNGPDRIWSYCCPENPKTDDPRFNPAAHPSLLSKLVCSNILICTGERIL</sequence>
<proteinExistence type="inferred from homology"/>
<gene>
    <name evidence="4" type="ORF">HAX54_037308</name>
</gene>
<dbReference type="InterPro" id="IPR002168">
    <property type="entry name" value="Lipase_GDXG_HIS_AS"/>
</dbReference>
<keyword evidence="2" id="KW-0378">Hydrolase</keyword>
<feature type="domain" description="Alpha/beta hydrolase fold-3" evidence="3">
    <location>
        <begin position="127"/>
        <end position="207"/>
    </location>
</feature>
<dbReference type="InterPro" id="IPR050466">
    <property type="entry name" value="Carboxylest/Gibb_receptor"/>
</dbReference>
<dbReference type="PANTHER" id="PTHR23024:SF479">
    <property type="entry name" value="CARBOXYLESTERASE 2-RELATED"/>
    <property type="match status" value="1"/>
</dbReference>
<name>A0ABS8RGW6_DATST</name>
<evidence type="ECO:0000256" key="1">
    <source>
        <dbReference type="ARBA" id="ARBA00010515"/>
    </source>
</evidence>
<dbReference type="Proteomes" id="UP000823775">
    <property type="component" value="Unassembled WGS sequence"/>
</dbReference>
<evidence type="ECO:0000313" key="5">
    <source>
        <dbReference type="Proteomes" id="UP000823775"/>
    </source>
</evidence>
<dbReference type="PROSITE" id="PS01173">
    <property type="entry name" value="LIPASE_GDXG_HIS"/>
    <property type="match status" value="1"/>
</dbReference>
<keyword evidence="5" id="KW-1185">Reference proteome</keyword>
<evidence type="ECO:0000256" key="2">
    <source>
        <dbReference type="ARBA" id="ARBA00022801"/>
    </source>
</evidence>
<accession>A0ABS8RGW6</accession>
<organism evidence="4 5">
    <name type="scientific">Datura stramonium</name>
    <name type="common">Jimsonweed</name>
    <name type="synonym">Common thornapple</name>
    <dbReference type="NCBI Taxonomy" id="4076"/>
    <lineage>
        <taxon>Eukaryota</taxon>
        <taxon>Viridiplantae</taxon>
        <taxon>Streptophyta</taxon>
        <taxon>Embryophyta</taxon>
        <taxon>Tracheophyta</taxon>
        <taxon>Spermatophyta</taxon>
        <taxon>Magnoliopsida</taxon>
        <taxon>eudicotyledons</taxon>
        <taxon>Gunneridae</taxon>
        <taxon>Pentapetalae</taxon>
        <taxon>asterids</taxon>
        <taxon>lamiids</taxon>
        <taxon>Solanales</taxon>
        <taxon>Solanaceae</taxon>
        <taxon>Solanoideae</taxon>
        <taxon>Datureae</taxon>
        <taxon>Datura</taxon>
    </lineage>
</organism>
<dbReference type="InterPro" id="IPR029058">
    <property type="entry name" value="AB_hydrolase_fold"/>
</dbReference>
<protein>
    <recommendedName>
        <fullName evidence="3">Alpha/beta hydrolase fold-3 domain-containing protein</fullName>
    </recommendedName>
</protein>
<dbReference type="InterPro" id="IPR013094">
    <property type="entry name" value="AB_hydrolase_3"/>
</dbReference>
<dbReference type="EMBL" id="JACEIK010000005">
    <property type="protein sequence ID" value="MCD7446101.1"/>
    <property type="molecule type" value="Genomic_DNA"/>
</dbReference>
<comment type="caution">
    <text evidence="4">The sequence shown here is derived from an EMBL/GenBank/DDBJ whole genome shotgun (WGS) entry which is preliminary data.</text>
</comment>
<dbReference type="Pfam" id="PF07859">
    <property type="entry name" value="Abhydrolase_3"/>
    <property type="match status" value="2"/>
</dbReference>
<comment type="similarity">
    <text evidence="1">Belongs to the 'GDXG' lipolytic enzyme family.</text>
</comment>
<dbReference type="PANTHER" id="PTHR23024">
    <property type="entry name" value="ARYLACETAMIDE DEACETYLASE"/>
    <property type="match status" value="1"/>
</dbReference>
<reference evidence="4 5" key="1">
    <citation type="journal article" date="2021" name="BMC Genomics">
        <title>Datura genome reveals duplications of psychoactive alkaloid biosynthetic genes and high mutation rate following tissue culture.</title>
        <authorList>
            <person name="Rajewski A."/>
            <person name="Carter-House D."/>
            <person name="Stajich J."/>
            <person name="Litt A."/>
        </authorList>
    </citation>
    <scope>NUCLEOTIDE SEQUENCE [LARGE SCALE GENOMIC DNA]</scope>
    <source>
        <strain evidence="4">AR-01</strain>
    </source>
</reference>
<dbReference type="SUPFAM" id="SSF53474">
    <property type="entry name" value="alpha/beta-Hydrolases"/>
    <property type="match status" value="3"/>
</dbReference>
<evidence type="ECO:0000313" key="4">
    <source>
        <dbReference type="EMBL" id="MCD7446101.1"/>
    </source>
</evidence>